<dbReference type="EMBL" id="CP076643">
    <property type="protein sequence ID" value="QXO19270.1"/>
    <property type="molecule type" value="Genomic_DNA"/>
</dbReference>
<dbReference type="PANTHER" id="PTHR34385">
    <property type="entry name" value="D-ALANYL-D-ALANINE CARBOXYPEPTIDASE"/>
    <property type="match status" value="1"/>
</dbReference>
<evidence type="ECO:0000259" key="1">
    <source>
        <dbReference type="Pfam" id="PF02557"/>
    </source>
</evidence>
<dbReference type="CDD" id="cd14847">
    <property type="entry name" value="DD-carboxypeptidase_like"/>
    <property type="match status" value="1"/>
</dbReference>
<dbReference type="Proteomes" id="UP000694232">
    <property type="component" value="Chromosome 1"/>
</dbReference>
<reference evidence="2" key="1">
    <citation type="submission" date="2021-06" db="EMBL/GenBank/DDBJ databases">
        <title>Vibrio nov. sp., novel gut bacterium isolated from Yellow Sea oyster.</title>
        <authorList>
            <person name="Muhammad N."/>
            <person name="Nguyen T.H."/>
            <person name="Lee Y.-J."/>
            <person name="Ko J."/>
            <person name="Kim S.-G."/>
        </authorList>
    </citation>
    <scope>NUCLEOTIDE SEQUENCE</scope>
    <source>
        <strain evidence="2">OG9-811</strain>
    </source>
</reference>
<sequence length="226" mass="25888">MTAEQLTGQTESHLTEVVVGQKAFLVHPQVSADLLALKQAADAAGFNFNIASGFRSFERQLAIWNRKMNGEAVIRDADNQPLDTARLSQDEKAQAILRWSALPGGSRHHWGSDFDVFDRHALPEGQTLQLEPWEYLEAHQRPFYQWLQCNLHRFGFFFPYQQHGSGVAFEPWHISHRATARECLSALTPQILDQQLEQAPILAKQWVREHLNQIYTQFISHICDSD</sequence>
<dbReference type="GO" id="GO:0008233">
    <property type="term" value="F:peptidase activity"/>
    <property type="evidence" value="ECO:0007669"/>
    <property type="project" value="InterPro"/>
</dbReference>
<proteinExistence type="predicted"/>
<evidence type="ECO:0000313" key="3">
    <source>
        <dbReference type="Proteomes" id="UP000694232"/>
    </source>
</evidence>
<dbReference type="Pfam" id="PF02557">
    <property type="entry name" value="VanY"/>
    <property type="match status" value="1"/>
</dbReference>
<keyword evidence="3" id="KW-1185">Reference proteome</keyword>
<name>A0A975UCJ6_9VIBR</name>
<gene>
    <name evidence="2" type="ORF">KNV97_07205</name>
</gene>
<protein>
    <submittedName>
        <fullName evidence="2">M15 family metallopeptidase</fullName>
    </submittedName>
</protein>
<dbReference type="PANTHER" id="PTHR34385:SF1">
    <property type="entry name" value="PEPTIDOGLYCAN L-ALANYL-D-GLUTAMATE ENDOPEPTIDASE CWLK"/>
    <property type="match status" value="1"/>
</dbReference>
<dbReference type="KEGG" id="vos:KNV97_07205"/>
<dbReference type="AlphaFoldDB" id="A0A975UCJ6"/>
<dbReference type="InterPro" id="IPR003709">
    <property type="entry name" value="VanY-like_core_dom"/>
</dbReference>
<dbReference type="RefSeq" id="WP_218563399.1">
    <property type="nucleotide sequence ID" value="NZ_CP076643.1"/>
</dbReference>
<dbReference type="GO" id="GO:0006508">
    <property type="term" value="P:proteolysis"/>
    <property type="evidence" value="ECO:0007669"/>
    <property type="project" value="InterPro"/>
</dbReference>
<feature type="domain" description="D-alanyl-D-alanine carboxypeptidase-like core" evidence="1">
    <location>
        <begin position="26"/>
        <end position="176"/>
    </location>
</feature>
<organism evidence="2 3">
    <name type="scientific">Vibrio ostreae</name>
    <dbReference type="NCBI Taxonomy" id="2841925"/>
    <lineage>
        <taxon>Bacteria</taxon>
        <taxon>Pseudomonadati</taxon>
        <taxon>Pseudomonadota</taxon>
        <taxon>Gammaproteobacteria</taxon>
        <taxon>Vibrionales</taxon>
        <taxon>Vibrionaceae</taxon>
        <taxon>Vibrio</taxon>
    </lineage>
</organism>
<dbReference type="InterPro" id="IPR052179">
    <property type="entry name" value="DD-CPase-like"/>
</dbReference>
<evidence type="ECO:0000313" key="2">
    <source>
        <dbReference type="EMBL" id="QXO19270.1"/>
    </source>
</evidence>
<accession>A0A975UCJ6</accession>